<comment type="caution">
    <text evidence="1">The sequence shown here is derived from an EMBL/GenBank/DDBJ whole genome shotgun (WGS) entry which is preliminary data.</text>
</comment>
<evidence type="ECO:0000313" key="2">
    <source>
        <dbReference type="Proteomes" id="UP000693970"/>
    </source>
</evidence>
<organism evidence="1 2">
    <name type="scientific">Nitzschia inconspicua</name>
    <dbReference type="NCBI Taxonomy" id="303405"/>
    <lineage>
        <taxon>Eukaryota</taxon>
        <taxon>Sar</taxon>
        <taxon>Stramenopiles</taxon>
        <taxon>Ochrophyta</taxon>
        <taxon>Bacillariophyta</taxon>
        <taxon>Bacillariophyceae</taxon>
        <taxon>Bacillariophycidae</taxon>
        <taxon>Bacillariales</taxon>
        <taxon>Bacillariaceae</taxon>
        <taxon>Nitzschia</taxon>
    </lineage>
</organism>
<name>A0A9K3KT62_9STRA</name>
<reference evidence="1" key="1">
    <citation type="journal article" date="2021" name="Sci. Rep.">
        <title>Diploid genomic architecture of Nitzschia inconspicua, an elite biomass production diatom.</title>
        <authorList>
            <person name="Oliver A."/>
            <person name="Podell S."/>
            <person name="Pinowska A."/>
            <person name="Traller J.C."/>
            <person name="Smith S.R."/>
            <person name="McClure R."/>
            <person name="Beliaev A."/>
            <person name="Bohutskyi P."/>
            <person name="Hill E.A."/>
            <person name="Rabines A."/>
            <person name="Zheng H."/>
            <person name="Allen L.Z."/>
            <person name="Kuo A."/>
            <person name="Grigoriev I.V."/>
            <person name="Allen A.E."/>
            <person name="Hazlebeck D."/>
            <person name="Allen E.E."/>
        </authorList>
    </citation>
    <scope>NUCLEOTIDE SEQUENCE</scope>
    <source>
        <strain evidence="1">Hildebrandi</strain>
    </source>
</reference>
<evidence type="ECO:0000313" key="1">
    <source>
        <dbReference type="EMBL" id="KAG7349292.1"/>
    </source>
</evidence>
<protein>
    <submittedName>
        <fullName evidence="1">Uncharacterized protein</fullName>
    </submittedName>
</protein>
<reference evidence="1" key="2">
    <citation type="submission" date="2021-04" db="EMBL/GenBank/DDBJ databases">
        <authorList>
            <person name="Podell S."/>
        </authorList>
    </citation>
    <scope>NUCLEOTIDE SEQUENCE</scope>
    <source>
        <strain evidence="1">Hildebrandi</strain>
    </source>
</reference>
<sequence length="119" mass="13295">MFLVPPSMCFYQVSQRNGSIGEQTPPGNDEDILCNILKQSLRTVAKDTILCSNCSNTFNKVFGVIDPSLLNYSLNLEVLLSLLNHLTDGLGISHTARYRPQPLFLNSQTVALRFLQSDY</sequence>
<proteinExistence type="predicted"/>
<dbReference type="AlphaFoldDB" id="A0A9K3KT62"/>
<dbReference type="EMBL" id="JAGRRH010000019">
    <property type="protein sequence ID" value="KAG7349292.1"/>
    <property type="molecule type" value="Genomic_DNA"/>
</dbReference>
<accession>A0A9K3KT62</accession>
<dbReference type="Proteomes" id="UP000693970">
    <property type="component" value="Unassembled WGS sequence"/>
</dbReference>
<gene>
    <name evidence="1" type="ORF">IV203_011889</name>
</gene>
<keyword evidence="2" id="KW-1185">Reference proteome</keyword>